<keyword evidence="3" id="KW-1185">Reference proteome</keyword>
<evidence type="ECO:0000313" key="3">
    <source>
        <dbReference type="Proteomes" id="UP001153269"/>
    </source>
</evidence>
<feature type="region of interest" description="Disordered" evidence="1">
    <location>
        <begin position="1"/>
        <end position="87"/>
    </location>
</feature>
<feature type="compositionally biased region" description="Acidic residues" evidence="1">
    <location>
        <begin position="54"/>
        <end position="77"/>
    </location>
</feature>
<feature type="compositionally biased region" description="Basic and acidic residues" evidence="1">
    <location>
        <begin position="1"/>
        <end position="53"/>
    </location>
</feature>
<feature type="region of interest" description="Disordered" evidence="1">
    <location>
        <begin position="148"/>
        <end position="188"/>
    </location>
</feature>
<reference evidence="2" key="1">
    <citation type="submission" date="2020-03" db="EMBL/GenBank/DDBJ databases">
        <authorList>
            <person name="Weist P."/>
        </authorList>
    </citation>
    <scope>NUCLEOTIDE SEQUENCE</scope>
</reference>
<proteinExistence type="predicted"/>
<feature type="compositionally biased region" description="Polar residues" evidence="1">
    <location>
        <begin position="148"/>
        <end position="158"/>
    </location>
</feature>
<dbReference type="AlphaFoldDB" id="A0A9N7TL27"/>
<sequence>MAVAPDRRKTEAEGWEGERKRVREKGEREKEKKREREKVDKDQEKMRTETGKNEDEDDDDDEEEDEDAEEDEDEDETSLEKQTNTFLLLVRRSRSAPAVNYRLKHPSGKLMPCSKASQQQNSCDAAARQLHTGSDGFFFRLLLQDIQNPQERNQQQPSGGAELLPITARGRRDTSVHRGHGVTRQTPE</sequence>
<evidence type="ECO:0000313" key="2">
    <source>
        <dbReference type="EMBL" id="CAB1415010.1"/>
    </source>
</evidence>
<comment type="caution">
    <text evidence="2">The sequence shown here is derived from an EMBL/GenBank/DDBJ whole genome shotgun (WGS) entry which is preliminary data.</text>
</comment>
<protein>
    <submittedName>
        <fullName evidence="2">Uncharacterized protein</fullName>
    </submittedName>
</protein>
<organism evidence="2 3">
    <name type="scientific">Pleuronectes platessa</name>
    <name type="common">European plaice</name>
    <dbReference type="NCBI Taxonomy" id="8262"/>
    <lineage>
        <taxon>Eukaryota</taxon>
        <taxon>Metazoa</taxon>
        <taxon>Chordata</taxon>
        <taxon>Craniata</taxon>
        <taxon>Vertebrata</taxon>
        <taxon>Euteleostomi</taxon>
        <taxon>Actinopterygii</taxon>
        <taxon>Neopterygii</taxon>
        <taxon>Teleostei</taxon>
        <taxon>Neoteleostei</taxon>
        <taxon>Acanthomorphata</taxon>
        <taxon>Carangaria</taxon>
        <taxon>Pleuronectiformes</taxon>
        <taxon>Pleuronectoidei</taxon>
        <taxon>Pleuronectidae</taxon>
        <taxon>Pleuronectes</taxon>
    </lineage>
</organism>
<dbReference type="Proteomes" id="UP001153269">
    <property type="component" value="Unassembled WGS sequence"/>
</dbReference>
<evidence type="ECO:0000256" key="1">
    <source>
        <dbReference type="SAM" id="MobiDB-lite"/>
    </source>
</evidence>
<dbReference type="EMBL" id="CADEAL010000136">
    <property type="protein sequence ID" value="CAB1415010.1"/>
    <property type="molecule type" value="Genomic_DNA"/>
</dbReference>
<name>A0A9N7TL27_PLEPL</name>
<accession>A0A9N7TL27</accession>
<gene>
    <name evidence="2" type="ORF">PLEPLA_LOCUS2723</name>
</gene>